<dbReference type="EMBL" id="BAAAQM010000080">
    <property type="protein sequence ID" value="GAA2004016.1"/>
    <property type="molecule type" value="Genomic_DNA"/>
</dbReference>
<keyword evidence="3" id="KW-1185">Reference proteome</keyword>
<evidence type="ECO:0000313" key="3">
    <source>
        <dbReference type="Proteomes" id="UP001499854"/>
    </source>
</evidence>
<evidence type="ECO:0000313" key="2">
    <source>
        <dbReference type="EMBL" id="GAA2004016.1"/>
    </source>
</evidence>
<accession>A0ABP5EPC9</accession>
<name>A0ABP5EPC9_9ACTN</name>
<sequence length="82" mass="7928">MAIALRQKAIAMAGASAAAISGPDVPTAVTATPRTAMSAFGGRWTAETRTATGGGAVAAAPPADATLSAVTCVSRSRVSPCP</sequence>
<organism evidence="2 3">
    <name type="scientific">Catenulispora subtropica</name>
    <dbReference type="NCBI Taxonomy" id="450798"/>
    <lineage>
        <taxon>Bacteria</taxon>
        <taxon>Bacillati</taxon>
        <taxon>Actinomycetota</taxon>
        <taxon>Actinomycetes</taxon>
        <taxon>Catenulisporales</taxon>
        <taxon>Catenulisporaceae</taxon>
        <taxon>Catenulispora</taxon>
    </lineage>
</organism>
<proteinExistence type="predicted"/>
<feature type="chain" id="PRO_5046418107" evidence="1">
    <location>
        <begin position="18"/>
        <end position="82"/>
    </location>
</feature>
<keyword evidence="1" id="KW-0732">Signal</keyword>
<evidence type="ECO:0000256" key="1">
    <source>
        <dbReference type="SAM" id="SignalP"/>
    </source>
</evidence>
<gene>
    <name evidence="2" type="ORF">GCM10009838_82820</name>
</gene>
<dbReference type="Proteomes" id="UP001499854">
    <property type="component" value="Unassembled WGS sequence"/>
</dbReference>
<comment type="caution">
    <text evidence="2">The sequence shown here is derived from an EMBL/GenBank/DDBJ whole genome shotgun (WGS) entry which is preliminary data.</text>
</comment>
<reference evidence="3" key="1">
    <citation type="journal article" date="2019" name="Int. J. Syst. Evol. Microbiol.">
        <title>The Global Catalogue of Microorganisms (GCM) 10K type strain sequencing project: providing services to taxonomists for standard genome sequencing and annotation.</title>
        <authorList>
            <consortium name="The Broad Institute Genomics Platform"/>
            <consortium name="The Broad Institute Genome Sequencing Center for Infectious Disease"/>
            <person name="Wu L."/>
            <person name="Ma J."/>
        </authorList>
    </citation>
    <scope>NUCLEOTIDE SEQUENCE [LARGE SCALE GENOMIC DNA]</scope>
    <source>
        <strain evidence="3">JCM 16013</strain>
    </source>
</reference>
<feature type="signal peptide" evidence="1">
    <location>
        <begin position="1"/>
        <end position="17"/>
    </location>
</feature>
<protein>
    <submittedName>
        <fullName evidence="2">Uncharacterized protein</fullName>
    </submittedName>
</protein>